<accession>A0A0P7BKP6</accession>
<organism evidence="2 3">
    <name type="scientific">Neonectria ditissima</name>
    <dbReference type="NCBI Taxonomy" id="78410"/>
    <lineage>
        <taxon>Eukaryota</taxon>
        <taxon>Fungi</taxon>
        <taxon>Dikarya</taxon>
        <taxon>Ascomycota</taxon>
        <taxon>Pezizomycotina</taxon>
        <taxon>Sordariomycetes</taxon>
        <taxon>Hypocreomycetidae</taxon>
        <taxon>Hypocreales</taxon>
        <taxon>Nectriaceae</taxon>
        <taxon>Neonectria</taxon>
    </lineage>
</organism>
<gene>
    <name evidence="2" type="ORF">AK830_g689</name>
</gene>
<dbReference type="GO" id="GO:0030427">
    <property type="term" value="C:site of polarized growth"/>
    <property type="evidence" value="ECO:0007669"/>
    <property type="project" value="TreeGrafter"/>
</dbReference>
<protein>
    <recommendedName>
        <fullName evidence="1">ADF-H domain-containing protein</fullName>
    </recommendedName>
</protein>
<dbReference type="Gene3D" id="3.40.20.10">
    <property type="entry name" value="Severin"/>
    <property type="match status" value="1"/>
</dbReference>
<name>A0A0P7BKP6_9HYPO</name>
<dbReference type="CDD" id="cd11282">
    <property type="entry name" value="ADF_coactosin_like"/>
    <property type="match status" value="1"/>
</dbReference>
<dbReference type="Proteomes" id="UP000050424">
    <property type="component" value="Unassembled WGS sequence"/>
</dbReference>
<dbReference type="OrthoDB" id="5971719at2759"/>
<dbReference type="AlphaFoldDB" id="A0A0P7BKP6"/>
<dbReference type="STRING" id="78410.A0A0P7BKP6"/>
<dbReference type="GO" id="GO:0051015">
    <property type="term" value="F:actin filament binding"/>
    <property type="evidence" value="ECO:0007669"/>
    <property type="project" value="TreeGrafter"/>
</dbReference>
<keyword evidence="3" id="KW-1185">Reference proteome</keyword>
<dbReference type="EMBL" id="LKCW01000004">
    <property type="protein sequence ID" value="KPM45839.1"/>
    <property type="molecule type" value="Genomic_DNA"/>
</dbReference>
<sequence>MSLALGNGPELQEARAELFNPNATSGWLLLNYSDSSVVQFFAGGAGSPEELSVMFQDDQVQYALVRISVPGDQTTVRDVFVQWTGPDVGILEKGKKVIHQSDAHNILKPFDVDVKVLNRQNLNLENLLAQSDPESGSRVID</sequence>
<dbReference type="SUPFAM" id="SSF55753">
    <property type="entry name" value="Actin depolymerizing proteins"/>
    <property type="match status" value="1"/>
</dbReference>
<evidence type="ECO:0000259" key="1">
    <source>
        <dbReference type="PROSITE" id="PS51263"/>
    </source>
</evidence>
<comment type="caution">
    <text evidence="2">The sequence shown here is derived from an EMBL/GenBank/DDBJ whole genome shotgun (WGS) entry which is preliminary data.</text>
</comment>
<dbReference type="PANTHER" id="PTHR10829">
    <property type="entry name" value="CORTACTIN AND DREBRIN"/>
    <property type="match status" value="1"/>
</dbReference>
<evidence type="ECO:0000313" key="3">
    <source>
        <dbReference type="Proteomes" id="UP000050424"/>
    </source>
</evidence>
<dbReference type="Pfam" id="PF00241">
    <property type="entry name" value="Cofilin_ADF"/>
    <property type="match status" value="1"/>
</dbReference>
<dbReference type="InterPro" id="IPR002108">
    <property type="entry name" value="ADF-H"/>
</dbReference>
<dbReference type="InterPro" id="IPR029006">
    <property type="entry name" value="ADF-H/Gelsolin-like_dom_sf"/>
</dbReference>
<dbReference type="GO" id="GO:0030864">
    <property type="term" value="C:cortical actin cytoskeleton"/>
    <property type="evidence" value="ECO:0007669"/>
    <property type="project" value="TreeGrafter"/>
</dbReference>
<dbReference type="PANTHER" id="PTHR10829:SF52">
    <property type="entry name" value="ADF-H DOMAIN-CONTAINING PROTEIN"/>
    <property type="match status" value="1"/>
</dbReference>
<evidence type="ECO:0000313" key="2">
    <source>
        <dbReference type="EMBL" id="KPM45839.1"/>
    </source>
</evidence>
<reference evidence="2 3" key="1">
    <citation type="submission" date="2015-09" db="EMBL/GenBank/DDBJ databases">
        <title>Draft genome of a European isolate of the apple canker pathogen Neonectria ditissima.</title>
        <authorList>
            <person name="Gomez-Cortecero A."/>
            <person name="Harrison R.J."/>
            <person name="Armitage A.D."/>
        </authorList>
    </citation>
    <scope>NUCLEOTIDE SEQUENCE [LARGE SCALE GENOMIC DNA]</scope>
    <source>
        <strain evidence="2 3">R09/05</strain>
    </source>
</reference>
<proteinExistence type="predicted"/>
<feature type="domain" description="ADF-H" evidence="1">
    <location>
        <begin position="2"/>
        <end position="132"/>
    </location>
</feature>
<dbReference type="GO" id="GO:0030833">
    <property type="term" value="P:regulation of actin filament polymerization"/>
    <property type="evidence" value="ECO:0007669"/>
    <property type="project" value="TreeGrafter"/>
</dbReference>
<dbReference type="GO" id="GO:0005884">
    <property type="term" value="C:actin filament"/>
    <property type="evidence" value="ECO:0007669"/>
    <property type="project" value="TreeGrafter"/>
</dbReference>
<dbReference type="PROSITE" id="PS51263">
    <property type="entry name" value="ADF_H"/>
    <property type="match status" value="1"/>
</dbReference>